<gene>
    <name evidence="3" type="ORF">BN980_GECA10s02881g</name>
</gene>
<accession>A0A0J9XCS8</accession>
<dbReference type="Pfam" id="PF00646">
    <property type="entry name" value="F-box"/>
    <property type="match status" value="1"/>
</dbReference>
<dbReference type="Gene3D" id="1.20.1280.50">
    <property type="match status" value="1"/>
</dbReference>
<feature type="compositionally biased region" description="Low complexity" evidence="1">
    <location>
        <begin position="64"/>
        <end position="74"/>
    </location>
</feature>
<evidence type="ECO:0000313" key="3">
    <source>
        <dbReference type="EMBL" id="CDO55290.1"/>
    </source>
</evidence>
<dbReference type="Proteomes" id="UP000242525">
    <property type="component" value="Unassembled WGS sequence"/>
</dbReference>
<dbReference type="PANTHER" id="PTHR12100:SF1">
    <property type="entry name" value="RECYCLIN-1"/>
    <property type="match status" value="1"/>
</dbReference>
<dbReference type="OrthoDB" id="5554140at2759"/>
<dbReference type="InterPro" id="IPR009976">
    <property type="entry name" value="Sec10-like"/>
</dbReference>
<feature type="compositionally biased region" description="Polar residues" evidence="1">
    <location>
        <begin position="82"/>
        <end position="92"/>
    </location>
</feature>
<dbReference type="GO" id="GO:0006887">
    <property type="term" value="P:exocytosis"/>
    <property type="evidence" value="ECO:0007669"/>
    <property type="project" value="TreeGrafter"/>
</dbReference>
<feature type="region of interest" description="Disordered" evidence="1">
    <location>
        <begin position="471"/>
        <end position="526"/>
    </location>
</feature>
<proteinExistence type="predicted"/>
<feature type="region of interest" description="Disordered" evidence="1">
    <location>
        <begin position="64"/>
        <end position="92"/>
    </location>
</feature>
<dbReference type="InterPro" id="IPR048627">
    <property type="entry name" value="Sec10_HB"/>
</dbReference>
<comment type="caution">
    <text evidence="3">The sequence shown here is derived from an EMBL/GenBank/DDBJ whole genome shotgun (WGS) entry which is preliminary data.</text>
</comment>
<dbReference type="PANTHER" id="PTHR12100">
    <property type="entry name" value="SEC10"/>
    <property type="match status" value="1"/>
</dbReference>
<evidence type="ECO:0000313" key="4">
    <source>
        <dbReference type="Proteomes" id="UP000242525"/>
    </source>
</evidence>
<organism evidence="3 4">
    <name type="scientific">Geotrichum candidum</name>
    <name type="common">Oospora lactis</name>
    <name type="synonym">Dipodascus geotrichum</name>
    <dbReference type="NCBI Taxonomy" id="1173061"/>
    <lineage>
        <taxon>Eukaryota</taxon>
        <taxon>Fungi</taxon>
        <taxon>Dikarya</taxon>
        <taxon>Ascomycota</taxon>
        <taxon>Saccharomycotina</taxon>
        <taxon>Dipodascomycetes</taxon>
        <taxon>Dipodascales</taxon>
        <taxon>Dipodascaceae</taxon>
        <taxon>Geotrichum</taxon>
    </lineage>
</organism>
<feature type="region of interest" description="Disordered" evidence="1">
    <location>
        <begin position="756"/>
        <end position="775"/>
    </location>
</feature>
<dbReference type="PROSITE" id="PS50181">
    <property type="entry name" value="FBOX"/>
    <property type="match status" value="1"/>
</dbReference>
<dbReference type="SMART" id="SM00256">
    <property type="entry name" value="FBOX"/>
    <property type="match status" value="1"/>
</dbReference>
<dbReference type="EMBL" id="CCBN010000010">
    <property type="protein sequence ID" value="CDO55290.1"/>
    <property type="molecule type" value="Genomic_DNA"/>
</dbReference>
<protein>
    <submittedName>
        <fullName evidence="3">Similar to Saccharomyces cerevisiae YJL204C RCY1 F-box protein involved in recycling plasma membrane proteins internalized by endocytosis</fullName>
    </submittedName>
</protein>
<dbReference type="AlphaFoldDB" id="A0A0J9XCS8"/>
<dbReference type="GO" id="GO:0000145">
    <property type="term" value="C:exocyst"/>
    <property type="evidence" value="ECO:0007669"/>
    <property type="project" value="TreeGrafter"/>
</dbReference>
<sequence>MRVTITRSLTTLPPHLLYRILNELPTVDLCSFAQVSRACNQATMRDELWVPRLENMGMWEQPLASAAPPAQVPATPKPPPKQLSSSHITSPSNLLDDDKNVATSLQSLSILTPNTPSSSASFSAYSQFNAVNNADSPLNIIEQVGSVATPGRARSKFLRVFRCLYPYYRDILNSGTHTEPAIFQVYRDPIDQAKMLSQIKSFAKCDPLDPDYFENLDKLASVYEVFENAALSEFESGFDDNDIEGRVKKFAKVLVTLNGGESCVQLFIQKNQLVYERIGDEADFIDSETNKLNTSKVQEVLKSISEAINKEAKVIDSIFPPTALVFQGLCEHIIEENITELFISIITTLKERDVNSYLEAVPFLYVYFVWFLNSLTPPPNTSKTFKQELKDVFFNTYDIHVEKYLEKEETEFAKFVKDAVLKWKEEAHKAEVATETLLLSNVSKAKDKRDILSSFKKVLLMPVSVIPFGGNSNSSSQSAGASTTSIPIDTSKTDSTSSPPSTPATPTQTELPRPGTPASGNLTLSGNLSKHDLHAKRLTLTAPTLPVSLPTTEFDARMAVMTNKLEGINTLFSLELVISIIRRGRDSIERSGKFVSAGGDVGRSAKETCENIFVELVKNVGGVHIQGGFEKAIDTLDKYDATSMAPRRAVSLVDSNGREENQHTAVEPLAIFAELVNIGDLIQQMIHVFFEEELIIRGYVDRNSFVSPAIKEKRKFEKMLDSYVANGLNKGIDVLMDQIEQIFETDQKPTDYFPNMPIAPGSDKSGTGNSANSDAISNKARNRQSVVFKSAADFDVSPTPAAQKVVGLLKLHTGLLAGSTDRTVIDVFQQEVGVRFFNSLCKHIKHQTISVEGSMRLILDLNSYYTFIQSLKQKPVVPYFAALKEIGQLYLIDGKDAKELGKMLSDMTRFGGIFQPEEVFEFAQRREDWLRVRREVEKVIYGFNAADCTIM</sequence>
<reference evidence="3" key="1">
    <citation type="submission" date="2014-03" db="EMBL/GenBank/DDBJ databases">
        <authorList>
            <person name="Casaregola S."/>
        </authorList>
    </citation>
    <scope>NUCLEOTIDE SEQUENCE [LARGE SCALE GENOMIC DNA]</scope>
    <source>
        <strain evidence="3">CLIB 918</strain>
    </source>
</reference>
<dbReference type="SUPFAM" id="SSF81383">
    <property type="entry name" value="F-box domain"/>
    <property type="match status" value="1"/>
</dbReference>
<dbReference type="InterPro" id="IPR036047">
    <property type="entry name" value="F-box-like_dom_sf"/>
</dbReference>
<feature type="compositionally biased region" description="Low complexity" evidence="1">
    <location>
        <begin position="471"/>
        <end position="509"/>
    </location>
</feature>
<keyword evidence="4" id="KW-1185">Reference proteome</keyword>
<evidence type="ECO:0000259" key="2">
    <source>
        <dbReference type="PROSITE" id="PS50181"/>
    </source>
</evidence>
<dbReference type="InterPro" id="IPR001810">
    <property type="entry name" value="F-box_dom"/>
</dbReference>
<evidence type="ECO:0000256" key="1">
    <source>
        <dbReference type="SAM" id="MobiDB-lite"/>
    </source>
</evidence>
<feature type="domain" description="F-box" evidence="2">
    <location>
        <begin position="6"/>
        <end position="52"/>
    </location>
</feature>
<feature type="compositionally biased region" description="Polar residues" evidence="1">
    <location>
        <begin position="764"/>
        <end position="775"/>
    </location>
</feature>
<dbReference type="STRING" id="1173061.A0A0J9XCS8"/>
<name>A0A0J9XCS8_GEOCN</name>
<dbReference type="Pfam" id="PF07393">
    <property type="entry name" value="Sec10_HB"/>
    <property type="match status" value="1"/>
</dbReference>
<dbReference type="CDD" id="cd09917">
    <property type="entry name" value="F-box_SF"/>
    <property type="match status" value="1"/>
</dbReference>
<dbReference type="GO" id="GO:0006893">
    <property type="term" value="P:Golgi to plasma membrane transport"/>
    <property type="evidence" value="ECO:0007669"/>
    <property type="project" value="TreeGrafter"/>
</dbReference>